<comment type="similarity">
    <text evidence="1">Belongs to the LysR transcriptional regulatory family.</text>
</comment>
<evidence type="ECO:0000256" key="1">
    <source>
        <dbReference type="ARBA" id="ARBA00009437"/>
    </source>
</evidence>
<evidence type="ECO:0000313" key="7">
    <source>
        <dbReference type="Proteomes" id="UP001229025"/>
    </source>
</evidence>
<dbReference type="Gene3D" id="3.40.190.10">
    <property type="entry name" value="Periplasmic binding protein-like II"/>
    <property type="match status" value="2"/>
</dbReference>
<evidence type="ECO:0000256" key="4">
    <source>
        <dbReference type="ARBA" id="ARBA00023163"/>
    </source>
</evidence>
<keyword evidence="2" id="KW-0805">Transcription regulation</keyword>
<dbReference type="Pfam" id="PF00126">
    <property type="entry name" value="HTH_1"/>
    <property type="match status" value="1"/>
</dbReference>
<protein>
    <submittedName>
        <fullName evidence="6">LysR substrate-binding domain-containing protein</fullName>
    </submittedName>
</protein>
<dbReference type="InterPro" id="IPR005119">
    <property type="entry name" value="LysR_subst-bd"/>
</dbReference>
<dbReference type="SUPFAM" id="SSF53850">
    <property type="entry name" value="Periplasmic binding protein-like II"/>
    <property type="match status" value="1"/>
</dbReference>
<evidence type="ECO:0000256" key="3">
    <source>
        <dbReference type="ARBA" id="ARBA00023125"/>
    </source>
</evidence>
<organism evidence="6 7">
    <name type="scientific">Cobetia amphilecti</name>
    <dbReference type="NCBI Taxonomy" id="1055104"/>
    <lineage>
        <taxon>Bacteria</taxon>
        <taxon>Pseudomonadati</taxon>
        <taxon>Pseudomonadota</taxon>
        <taxon>Gammaproteobacteria</taxon>
        <taxon>Oceanospirillales</taxon>
        <taxon>Halomonadaceae</taxon>
        <taxon>Cobetia</taxon>
    </lineage>
</organism>
<dbReference type="InterPro" id="IPR036388">
    <property type="entry name" value="WH-like_DNA-bd_sf"/>
</dbReference>
<reference evidence="7" key="2">
    <citation type="submission" date="2023-07" db="EMBL/GenBank/DDBJ databases">
        <title>Genome-based characterization of strain KMM 296 and proposal for reclassification of Cobetia litoralis and Cobetia pacifica, and emended description of the species Cobetia amphilecti and Cobetia marina.</title>
        <authorList>
            <person name="Balabanova L."/>
            <person name="Nedashkovskaya O."/>
        </authorList>
    </citation>
    <scope>NUCLEOTIDE SEQUENCE [LARGE SCALE GENOMIC DNA]</scope>
    <source>
        <strain evidence="7">NRIC 0815</strain>
    </source>
</reference>
<dbReference type="PRINTS" id="PR00039">
    <property type="entry name" value="HTHLYSR"/>
</dbReference>
<dbReference type="InterPro" id="IPR036390">
    <property type="entry name" value="WH_DNA-bd_sf"/>
</dbReference>
<dbReference type="RefSeq" id="WP_284727563.1">
    <property type="nucleotide sequence ID" value="NZ_JASCSA010000022.1"/>
</dbReference>
<dbReference type="PANTHER" id="PTHR30537:SF26">
    <property type="entry name" value="GLYCINE CLEAVAGE SYSTEM TRANSCRIPTIONAL ACTIVATOR"/>
    <property type="match status" value="1"/>
</dbReference>
<dbReference type="InterPro" id="IPR058163">
    <property type="entry name" value="LysR-type_TF_proteobact-type"/>
</dbReference>
<dbReference type="PANTHER" id="PTHR30537">
    <property type="entry name" value="HTH-TYPE TRANSCRIPTIONAL REGULATOR"/>
    <property type="match status" value="1"/>
</dbReference>
<dbReference type="SUPFAM" id="SSF46785">
    <property type="entry name" value="Winged helix' DNA-binding domain"/>
    <property type="match status" value="1"/>
</dbReference>
<feature type="domain" description="HTH lysR-type" evidence="5">
    <location>
        <begin position="8"/>
        <end position="65"/>
    </location>
</feature>
<keyword evidence="4" id="KW-0804">Transcription</keyword>
<dbReference type="Gene3D" id="1.10.10.10">
    <property type="entry name" value="Winged helix-like DNA-binding domain superfamily/Winged helix DNA-binding domain"/>
    <property type="match status" value="1"/>
</dbReference>
<sequence length="311" mass="34455">MANIGRHVSPNLLRVFEVAARHRAFTHAAQELRSTQSAVSQQIRALEDALGVTLFKRVHRGVRLTEAGEQLFQSVQEGFAVIERSINDIQQLTTPPSLNILTDFAFASAWLMPNLPEFRRLNPGIAVHCMTNQGVFDHSMQDIDVALLFCAEEDTRPRLLRERVFPICSPDFLARHGPIEHPEQLCQLPLLTLSAAQGQAWMDWSAYFMAQGVKHGVGQRELVMNNYPLLLQAAAAGQGVALGWEGLCDEALASGSLVALREFCHDTHHGYTLIEVDPSEHSQAKQALVDWITAHFDDPEAVTDIASDTSC</sequence>
<dbReference type="Pfam" id="PF03466">
    <property type="entry name" value="LysR_substrate"/>
    <property type="match status" value="1"/>
</dbReference>
<dbReference type="InterPro" id="IPR000847">
    <property type="entry name" value="LysR_HTH_N"/>
</dbReference>
<accession>A0ABT6UTH8</accession>
<proteinExistence type="inferred from homology"/>
<dbReference type="Proteomes" id="UP001229025">
    <property type="component" value="Unassembled WGS sequence"/>
</dbReference>
<comment type="caution">
    <text evidence="6">The sequence shown here is derived from an EMBL/GenBank/DDBJ whole genome shotgun (WGS) entry which is preliminary data.</text>
</comment>
<dbReference type="EMBL" id="JASCSA010000022">
    <property type="protein sequence ID" value="MDI5886014.1"/>
    <property type="molecule type" value="Genomic_DNA"/>
</dbReference>
<keyword evidence="3" id="KW-0238">DNA-binding</keyword>
<evidence type="ECO:0000256" key="2">
    <source>
        <dbReference type="ARBA" id="ARBA00023015"/>
    </source>
</evidence>
<reference evidence="6 7" key="1">
    <citation type="submission" date="2023-04" db="EMBL/GenBank/DDBJ databases">
        <authorList>
            <person name="Otstavnykh N."/>
            <person name="Seitkalieva A."/>
            <person name="Bystritskaya E."/>
        </authorList>
    </citation>
    <scope>NUCLEOTIDE SEQUENCE [LARGE SCALE GENOMIC DNA]</scope>
    <source>
        <strain evidence="6 7">NRIC 0815</strain>
    </source>
</reference>
<evidence type="ECO:0000259" key="5">
    <source>
        <dbReference type="PROSITE" id="PS50931"/>
    </source>
</evidence>
<gene>
    <name evidence="6" type="ORF">QLT01_16850</name>
</gene>
<evidence type="ECO:0000313" key="6">
    <source>
        <dbReference type="EMBL" id="MDI5886014.1"/>
    </source>
</evidence>
<keyword evidence="7" id="KW-1185">Reference proteome</keyword>
<dbReference type="PROSITE" id="PS50931">
    <property type="entry name" value="HTH_LYSR"/>
    <property type="match status" value="1"/>
</dbReference>
<name>A0ABT6UTH8_9GAMM</name>